<proteinExistence type="predicted"/>
<feature type="region of interest" description="Disordered" evidence="1">
    <location>
        <begin position="317"/>
        <end position="625"/>
    </location>
</feature>
<feature type="compositionally biased region" description="Acidic residues" evidence="1">
    <location>
        <begin position="480"/>
        <end position="609"/>
    </location>
</feature>
<dbReference type="EMBL" id="BMAV01020213">
    <property type="protein sequence ID" value="GFY73589.1"/>
    <property type="molecule type" value="Genomic_DNA"/>
</dbReference>
<feature type="compositionally biased region" description="Basic and acidic residues" evidence="1">
    <location>
        <begin position="393"/>
        <end position="432"/>
    </location>
</feature>
<reference evidence="2" key="1">
    <citation type="submission" date="2020-08" db="EMBL/GenBank/DDBJ databases">
        <title>Multicomponent nature underlies the extraordinary mechanical properties of spider dragline silk.</title>
        <authorList>
            <person name="Kono N."/>
            <person name="Nakamura H."/>
            <person name="Mori M."/>
            <person name="Yoshida Y."/>
            <person name="Ohtoshi R."/>
            <person name="Malay A.D."/>
            <person name="Moran D.A.P."/>
            <person name="Tomita M."/>
            <person name="Numata K."/>
            <person name="Arakawa K."/>
        </authorList>
    </citation>
    <scope>NUCLEOTIDE SEQUENCE</scope>
</reference>
<accession>A0A8X6YPY2</accession>
<evidence type="ECO:0000313" key="3">
    <source>
        <dbReference type="Proteomes" id="UP000886998"/>
    </source>
</evidence>
<sequence length="644" mass="75368">MKRRAIKNMKQTAVPAIRVSLNKTPNGIIFGTGNENHKAISRWKNNSTSEIDLFVVDWMRNVLETSDVGSSKVQTYIPTLSKDFYYTSPDQIVKKYCFNKSSEQVCMKVVSKAKSHSETPFKLRIYRIGENSDVDESNVNLHFPRGEENSKIYDSNDNLDPLENEISLKTKDPGTHLNLTRSNAAQGSLKQKDKHDTKRYGALDRIYTYLNEPKKDLRKEMLRKRNGKGKRMSKKQNDLFLGKKEKYTPFTEAGISWRYKKPSKNLMRRSLREVPNDKEFKPKHEAVFLKSIKHNSKRDTSKRNVSIIYNTNITSMENSKPDKAVNNVKTVRRKQKYKKLNGTADLDRKVGKKFEKEAKKASEDRKDDSKINKMRKKLFFKRRQKRDDDEEEKDKKEDDKGDDGDKKEEDKGDDGDKKEEDNGDDGDKKEENNGDEDNKEEDKGDDDKKEEDKGDDADKGGDEDKKEEDKGDDEDKKENEDEGEKDEDDDEKDEDDDEKYEDDDEKDEDDDEEESDDDDEKDEEDDDDDEESDEDKEDDEEEDDDKDDDESDEEEDDDRDDDEEEDEDDEKKNIDEEDWEVPDMIPEDEDYIADNDYNEYGDEYDDNVYNEDYHDHSEDKKNKCRLPSPLKTSEVLCKVLPKEM</sequence>
<feature type="compositionally biased region" description="Basic residues" evidence="1">
    <location>
        <begin position="372"/>
        <end position="384"/>
    </location>
</feature>
<comment type="caution">
    <text evidence="2">The sequence shown here is derived from an EMBL/GenBank/DDBJ whole genome shotgun (WGS) entry which is preliminary data.</text>
</comment>
<evidence type="ECO:0000256" key="1">
    <source>
        <dbReference type="SAM" id="MobiDB-lite"/>
    </source>
</evidence>
<protein>
    <submittedName>
        <fullName evidence="2">Uncharacterized protein</fullName>
    </submittedName>
</protein>
<feature type="compositionally biased region" description="Basic and acidic residues" evidence="1">
    <location>
        <begin position="440"/>
        <end position="479"/>
    </location>
</feature>
<keyword evidence="3" id="KW-1185">Reference proteome</keyword>
<name>A0A8X6YPY2_9ARAC</name>
<dbReference type="OrthoDB" id="6437128at2759"/>
<dbReference type="AlphaFoldDB" id="A0A8X6YPY2"/>
<dbReference type="Proteomes" id="UP000886998">
    <property type="component" value="Unassembled WGS sequence"/>
</dbReference>
<organism evidence="2 3">
    <name type="scientific">Trichonephila inaurata madagascariensis</name>
    <dbReference type="NCBI Taxonomy" id="2747483"/>
    <lineage>
        <taxon>Eukaryota</taxon>
        <taxon>Metazoa</taxon>
        <taxon>Ecdysozoa</taxon>
        <taxon>Arthropoda</taxon>
        <taxon>Chelicerata</taxon>
        <taxon>Arachnida</taxon>
        <taxon>Araneae</taxon>
        <taxon>Araneomorphae</taxon>
        <taxon>Entelegynae</taxon>
        <taxon>Araneoidea</taxon>
        <taxon>Nephilidae</taxon>
        <taxon>Trichonephila</taxon>
        <taxon>Trichonephila inaurata</taxon>
    </lineage>
</organism>
<evidence type="ECO:0000313" key="2">
    <source>
        <dbReference type="EMBL" id="GFY73589.1"/>
    </source>
</evidence>
<feature type="compositionally biased region" description="Basic and acidic residues" evidence="1">
    <location>
        <begin position="611"/>
        <end position="621"/>
    </location>
</feature>
<gene>
    <name evidence="2" type="ORF">TNIN_237261</name>
</gene>
<feature type="compositionally biased region" description="Basic and acidic residues" evidence="1">
    <location>
        <begin position="345"/>
        <end position="371"/>
    </location>
</feature>
<feature type="compositionally biased region" description="Basic residues" evidence="1">
    <location>
        <begin position="330"/>
        <end position="339"/>
    </location>
</feature>